<sequence length="840" mass="89560">MGNEFGALLRTLRAQTAITQEELAERSGISVRTIRRLENGQAGDPRVGTVRLLADALDVTGPQRRGLLAAAGDGGTRLSPYEPATPESPPTRPPLSEPREPDDRRYPPPQPSPPSSPPPPEAGHADASTTSSGREARARTRDRSTLQANLDDAADRLAHHVRSRWQREEEQRVDDPGPLPIRWRPMGAATAEEDADPAPPPDGLSPAADLVDDLSVFAAIFRRQPPGRLVVLGRAGSGKTILTIRLVLERLRDPANTGPVPVIFSLGSWDPTANTLRDWLIEQLLRDDPGLAADSGAGSSLAAALVEAGRILPVLDGFDEIAEGLHEIAMAALRRTRLPMLMTSRPEEYHQAVRSEGALTRAVVVRLADLTTGDLVDHLQHSRRPPRTVDAWEPVLTELRTRPRHPGCANLAAALSTPLMVDLARRVYHGGPGRDPAVLLDVTRFPTSEDIEEELVSGLIPAAYGTEPGAAPVRNWTPERVQRWFGHLACHLDRLATPDLAWWRLASSLSPAGRILGVAVAAAFLAGALDFLFVLVLDVVVGSRSLWQSILVSLLDAALLAPLVGLGAGVAYGLLVVLFDNPVGPSRVRIRLFGRTRAGLARALPAAVSSRVGGGVLGGFVVGLGLGPASTLGRGIVGGLPPTVEQVISMTLINAFLFAIIFGVAVGAVLGLLAALEAPLDLATVTDPRSMLADNRRIVLRQVLIVAPLLTLTISAVGALAATLFQPLLGPLDWGMDSVLALGGVGGAIGAGCYCLGFTAWGQWLVLTRVWLPLTGRLPWAVMSFLADARRRGVLRRTGVVYQFSHARFHRHFARVHARRAAAGTVDPVPERTTDGIPTG</sequence>
<feature type="transmembrane region" description="Helical" evidence="2">
    <location>
        <begin position="698"/>
        <end position="725"/>
    </location>
</feature>
<keyword evidence="2" id="KW-0472">Membrane</keyword>
<evidence type="ECO:0000256" key="2">
    <source>
        <dbReference type="SAM" id="Phobius"/>
    </source>
</evidence>
<dbReference type="AlphaFoldDB" id="A0A221W5Z0"/>
<proteinExistence type="predicted"/>
<evidence type="ECO:0000313" key="3">
    <source>
        <dbReference type="EMBL" id="ASO21131.1"/>
    </source>
</evidence>
<dbReference type="EMBL" id="CP022521">
    <property type="protein sequence ID" value="ASO21131.1"/>
    <property type="molecule type" value="Genomic_DNA"/>
</dbReference>
<reference evidence="3 4" key="1">
    <citation type="submission" date="2017-07" db="EMBL/GenBank/DDBJ databases">
        <title>Complete genome sequence of Actinoalloteichus hoggarensis DSM 45943, type strain of Actinoalloteichus hoggarensis.</title>
        <authorList>
            <person name="Ruckert C."/>
            <person name="Nouioui I."/>
            <person name="Willmese J."/>
            <person name="van Wezel G."/>
            <person name="Klenk H.-P."/>
            <person name="Kalinowski J."/>
            <person name="Zotchev S.B."/>
        </authorList>
    </citation>
    <scope>NUCLEOTIDE SEQUENCE [LARGE SCALE GENOMIC DNA]</scope>
    <source>
        <strain evidence="3 4">DSM 45943</strain>
    </source>
</reference>
<feature type="compositionally biased region" description="Pro residues" evidence="1">
    <location>
        <begin position="107"/>
        <end position="121"/>
    </location>
</feature>
<dbReference type="InterPro" id="IPR007111">
    <property type="entry name" value="NACHT_NTPase"/>
</dbReference>
<dbReference type="SUPFAM" id="SSF47413">
    <property type="entry name" value="lambda repressor-like DNA-binding domains"/>
    <property type="match status" value="1"/>
</dbReference>
<gene>
    <name evidence="3" type="primary">rghR</name>
    <name evidence="3" type="ORF">AHOG_17530</name>
</gene>
<dbReference type="Pfam" id="PF13560">
    <property type="entry name" value="HTH_31"/>
    <property type="match status" value="1"/>
</dbReference>
<dbReference type="RefSeq" id="WP_169725875.1">
    <property type="nucleotide sequence ID" value="NZ_CP022521.1"/>
</dbReference>
<keyword evidence="2" id="KW-1133">Transmembrane helix</keyword>
<dbReference type="Gene3D" id="3.40.50.300">
    <property type="entry name" value="P-loop containing nucleotide triphosphate hydrolases"/>
    <property type="match status" value="1"/>
</dbReference>
<evidence type="ECO:0000256" key="1">
    <source>
        <dbReference type="SAM" id="MobiDB-lite"/>
    </source>
</evidence>
<dbReference type="GO" id="GO:0003677">
    <property type="term" value="F:DNA binding"/>
    <property type="evidence" value="ECO:0007669"/>
    <property type="project" value="InterPro"/>
</dbReference>
<dbReference type="Proteomes" id="UP000204221">
    <property type="component" value="Chromosome"/>
</dbReference>
<protein>
    <submittedName>
        <fullName evidence="3">HTH-type transcriptional repressor RghR</fullName>
    </submittedName>
</protein>
<feature type="transmembrane region" description="Helical" evidence="2">
    <location>
        <begin position="515"/>
        <end position="537"/>
    </location>
</feature>
<feature type="transmembrane region" description="Helical" evidence="2">
    <location>
        <begin position="745"/>
        <end position="767"/>
    </location>
</feature>
<feature type="compositionally biased region" description="Basic and acidic residues" evidence="1">
    <location>
        <begin position="97"/>
        <end position="106"/>
    </location>
</feature>
<feature type="compositionally biased region" description="Low complexity" evidence="1">
    <location>
        <begin position="67"/>
        <end position="85"/>
    </location>
</feature>
<dbReference type="SUPFAM" id="SSF52540">
    <property type="entry name" value="P-loop containing nucleoside triphosphate hydrolases"/>
    <property type="match status" value="1"/>
</dbReference>
<evidence type="ECO:0000313" key="4">
    <source>
        <dbReference type="Proteomes" id="UP000204221"/>
    </source>
</evidence>
<keyword evidence="4" id="KW-1185">Reference proteome</keyword>
<accession>A0A221W5Z0</accession>
<dbReference type="InterPro" id="IPR027417">
    <property type="entry name" value="P-loop_NTPase"/>
</dbReference>
<dbReference type="InterPro" id="IPR010982">
    <property type="entry name" value="Lambda_DNA-bd_dom_sf"/>
</dbReference>
<feature type="region of interest" description="Disordered" evidence="1">
    <location>
        <begin position="67"/>
        <end position="150"/>
    </location>
</feature>
<dbReference type="Gene3D" id="1.10.260.40">
    <property type="entry name" value="lambda repressor-like DNA-binding domains"/>
    <property type="match status" value="1"/>
</dbReference>
<feature type="compositionally biased region" description="Pro residues" evidence="1">
    <location>
        <begin position="86"/>
        <end position="96"/>
    </location>
</feature>
<organism evidence="3 4">
    <name type="scientific">Actinoalloteichus hoggarensis</name>
    <dbReference type="NCBI Taxonomy" id="1470176"/>
    <lineage>
        <taxon>Bacteria</taxon>
        <taxon>Bacillati</taxon>
        <taxon>Actinomycetota</taxon>
        <taxon>Actinomycetes</taxon>
        <taxon>Pseudonocardiales</taxon>
        <taxon>Pseudonocardiaceae</taxon>
        <taxon>Actinoalloteichus</taxon>
    </lineage>
</organism>
<dbReference type="SMART" id="SM00530">
    <property type="entry name" value="HTH_XRE"/>
    <property type="match status" value="1"/>
</dbReference>
<feature type="compositionally biased region" description="Basic and acidic residues" evidence="1">
    <location>
        <begin position="165"/>
        <end position="175"/>
    </location>
</feature>
<feature type="transmembrane region" description="Helical" evidence="2">
    <location>
        <begin position="557"/>
        <end position="579"/>
    </location>
</feature>
<dbReference type="PROSITE" id="PS50943">
    <property type="entry name" value="HTH_CROC1"/>
    <property type="match status" value="1"/>
</dbReference>
<feature type="transmembrane region" description="Helical" evidence="2">
    <location>
        <begin position="647"/>
        <end position="677"/>
    </location>
</feature>
<feature type="compositionally biased region" description="Basic and acidic residues" evidence="1">
    <location>
        <begin position="134"/>
        <end position="144"/>
    </location>
</feature>
<dbReference type="InterPro" id="IPR001387">
    <property type="entry name" value="Cro/C1-type_HTH"/>
</dbReference>
<keyword evidence="2" id="KW-0812">Transmembrane</keyword>
<feature type="region of interest" description="Disordered" evidence="1">
    <location>
        <begin position="162"/>
        <end position="184"/>
    </location>
</feature>
<dbReference type="CDD" id="cd00093">
    <property type="entry name" value="HTH_XRE"/>
    <property type="match status" value="1"/>
</dbReference>
<name>A0A221W5Z0_9PSEU</name>
<dbReference type="KEGG" id="ahg:AHOG_17530"/>
<dbReference type="Pfam" id="PF05729">
    <property type="entry name" value="NACHT"/>
    <property type="match status" value="1"/>
</dbReference>